<feature type="signal peptide" evidence="1">
    <location>
        <begin position="1"/>
        <end position="21"/>
    </location>
</feature>
<evidence type="ECO:0008006" key="4">
    <source>
        <dbReference type="Google" id="ProtNLM"/>
    </source>
</evidence>
<organism evidence="2 3">
    <name type="scientific">Listeria newyorkensis</name>
    <dbReference type="NCBI Taxonomy" id="1497681"/>
    <lineage>
        <taxon>Bacteria</taxon>
        <taxon>Bacillati</taxon>
        <taxon>Bacillota</taxon>
        <taxon>Bacilli</taxon>
        <taxon>Bacillales</taxon>
        <taxon>Listeriaceae</taxon>
        <taxon>Listeria</taxon>
    </lineage>
</organism>
<keyword evidence="3" id="KW-1185">Reference proteome</keyword>
<evidence type="ECO:0000313" key="3">
    <source>
        <dbReference type="Proteomes" id="UP000236500"/>
    </source>
</evidence>
<accession>A0ABX4XJT3</accession>
<comment type="caution">
    <text evidence="2">The sequence shown here is derived from an EMBL/GenBank/DDBJ whole genome shotgun (WGS) entry which is preliminary data.</text>
</comment>
<protein>
    <recommendedName>
        <fullName evidence="4">Lipoprotein</fullName>
    </recommendedName>
</protein>
<dbReference type="Proteomes" id="UP000236500">
    <property type="component" value="Unassembled WGS sequence"/>
</dbReference>
<name>A0ABX4XJT3_9LIST</name>
<feature type="chain" id="PRO_5046797559" description="Lipoprotein" evidence="1">
    <location>
        <begin position="22"/>
        <end position="162"/>
    </location>
</feature>
<evidence type="ECO:0000256" key="1">
    <source>
        <dbReference type="SAM" id="SignalP"/>
    </source>
</evidence>
<keyword evidence="1" id="KW-0732">Signal</keyword>
<sequence length="162" mass="18281">MKRWIISFGMILLILNMTACATVSDDENVDKPPSPEVYEEAVSVKVGALRRAYDRYYDLLVYNVITSKEWQEAFSEAVSDLEKCALEVQNLRPAKGYDIVQDNLNKASEGILFITENVVDAAFNYNQGMLIEISSVKEDVDMYLLDADNALKTKQGNDPELQ</sequence>
<evidence type="ECO:0000313" key="2">
    <source>
        <dbReference type="EMBL" id="PNP87054.1"/>
    </source>
</evidence>
<proteinExistence type="predicted"/>
<gene>
    <name evidence="2" type="ORF">BMT55_16610</name>
</gene>
<reference evidence="2 3" key="1">
    <citation type="submission" date="2016-11" db="EMBL/GenBank/DDBJ databases">
        <title>Whole Genome Sequence of Listeria newyorkensis.</title>
        <authorList>
            <person name="Frink S."/>
            <person name="Morales C."/>
            <person name="Kiang D."/>
        </authorList>
    </citation>
    <scope>NUCLEOTIDE SEQUENCE [LARGE SCALE GENOMIC DNA]</scope>
    <source>
        <strain evidence="2 3">F1604011-044</strain>
    </source>
</reference>
<dbReference type="RefSeq" id="WP_036091407.1">
    <property type="nucleotide sequence ID" value="NZ_CP113980.1"/>
</dbReference>
<dbReference type="EMBL" id="MPDH01000034">
    <property type="protein sequence ID" value="PNP87054.1"/>
    <property type="molecule type" value="Genomic_DNA"/>
</dbReference>